<keyword evidence="2" id="KW-1185">Reference proteome</keyword>
<proteinExistence type="predicted"/>
<dbReference type="Proteomes" id="UP000614350">
    <property type="component" value="Unassembled WGS sequence"/>
</dbReference>
<dbReference type="AlphaFoldDB" id="A0A834JI70"/>
<gene>
    <name evidence="1" type="ORF">HZH66_010018</name>
</gene>
<dbReference type="EMBL" id="JACSEA010000011">
    <property type="protein sequence ID" value="KAF7388881.1"/>
    <property type="molecule type" value="Genomic_DNA"/>
</dbReference>
<evidence type="ECO:0000313" key="1">
    <source>
        <dbReference type="EMBL" id="KAF7388881.1"/>
    </source>
</evidence>
<sequence>MAVWLANANETAKILSPVHNLSSAGAKKPDKRFPAVDRLRTIEGWPMRSRREGLEDRCVPVERGCQTRSETTVNRSKKKKGKELSLIASYVDAVCGLPCGQMLWRPCKDEGVGGRGSIIAVLWRIQTVDVLSASPSPVCRHNGRH</sequence>
<protein>
    <submittedName>
        <fullName evidence="1">Uncharacterized protein</fullName>
    </submittedName>
</protein>
<name>A0A834JI70_VESVU</name>
<evidence type="ECO:0000313" key="2">
    <source>
        <dbReference type="Proteomes" id="UP000614350"/>
    </source>
</evidence>
<reference evidence="1" key="1">
    <citation type="journal article" date="2020" name="G3 (Bethesda)">
        <title>High-Quality Assemblies for Three Invasive Social Wasps from the &lt;i&gt;Vespula&lt;/i&gt; Genus.</title>
        <authorList>
            <person name="Harrop T.W.R."/>
            <person name="Guhlin J."/>
            <person name="McLaughlin G.M."/>
            <person name="Permina E."/>
            <person name="Stockwell P."/>
            <person name="Gilligan J."/>
            <person name="Le Lec M.F."/>
            <person name="Gruber M.A.M."/>
            <person name="Quinn O."/>
            <person name="Lovegrove M."/>
            <person name="Duncan E.J."/>
            <person name="Remnant E.J."/>
            <person name="Van Eeckhoven J."/>
            <person name="Graham B."/>
            <person name="Knapp R.A."/>
            <person name="Langford K.W."/>
            <person name="Kronenberg Z."/>
            <person name="Press M.O."/>
            <person name="Eacker S.M."/>
            <person name="Wilson-Rankin E.E."/>
            <person name="Purcell J."/>
            <person name="Lester P.J."/>
            <person name="Dearden P.K."/>
        </authorList>
    </citation>
    <scope>NUCLEOTIDE SEQUENCE</scope>
    <source>
        <strain evidence="1">Marl-1</strain>
    </source>
</reference>
<organism evidence="1 2">
    <name type="scientific">Vespula vulgaris</name>
    <name type="common">Yellow jacket</name>
    <name type="synonym">Wasp</name>
    <dbReference type="NCBI Taxonomy" id="7454"/>
    <lineage>
        <taxon>Eukaryota</taxon>
        <taxon>Metazoa</taxon>
        <taxon>Ecdysozoa</taxon>
        <taxon>Arthropoda</taxon>
        <taxon>Hexapoda</taxon>
        <taxon>Insecta</taxon>
        <taxon>Pterygota</taxon>
        <taxon>Neoptera</taxon>
        <taxon>Endopterygota</taxon>
        <taxon>Hymenoptera</taxon>
        <taxon>Apocrita</taxon>
        <taxon>Aculeata</taxon>
        <taxon>Vespoidea</taxon>
        <taxon>Vespidae</taxon>
        <taxon>Vespinae</taxon>
        <taxon>Vespula</taxon>
    </lineage>
</organism>
<accession>A0A834JI70</accession>
<comment type="caution">
    <text evidence="1">The sequence shown here is derived from an EMBL/GenBank/DDBJ whole genome shotgun (WGS) entry which is preliminary data.</text>
</comment>